<dbReference type="PANTHER" id="PTHR11136">
    <property type="entry name" value="FOLYLPOLYGLUTAMATE SYNTHASE-RELATED"/>
    <property type="match status" value="1"/>
</dbReference>
<dbReference type="InterPro" id="IPR036615">
    <property type="entry name" value="Mur_ligase_C_dom_sf"/>
</dbReference>
<name>A0A833LX51_9LEPT</name>
<dbReference type="Proteomes" id="UP000460298">
    <property type="component" value="Unassembled WGS sequence"/>
</dbReference>
<dbReference type="Gene3D" id="3.90.190.20">
    <property type="entry name" value="Mur ligase, C-terminal domain"/>
    <property type="match status" value="1"/>
</dbReference>
<evidence type="ECO:0000256" key="5">
    <source>
        <dbReference type="ARBA" id="ARBA00022840"/>
    </source>
</evidence>
<keyword evidence="2" id="KW-0436">Ligase</keyword>
<sequence>MTSPDRASDLITELDRRANPERSRRFSAAQFEVGLQRLESLTAFLVSQPPFLYRSALRISVVGTNGKGTVAFSLESLFREAMRDRDPAPATGLYTSPHLIDFTERIRIDGMPASILELDSLFREVNDLIASLPDGLSDGLSSSHHLYKEIFDSLTYFELLTLLGLLLFQSKRTAVQIYEAGLGGRLDATRIARADVVVLTSIGLDHTALLGHTRRRIFEEKVGILSENTQLLFLPESRYERWLAQELLLKLRSHSQRAENRPQSSLHTEERPQILVNPRLADPDYLIAGADYARFIYDTLRVSLALPDLNAFEIPSPPGRRERRQAFGKTWIFDNAHNAPAMFMLLKGLEGLPFAQTAVVLALSADRRPAPILRLIARYRFAHLLVVTGHGLQDVEIEDVRRWTGIDRVSTMPLESAQLADRISEPNVLFMGSHRLYDLFDRETRLRSDEQR</sequence>
<dbReference type="AlphaFoldDB" id="A0A833LX51"/>
<organism evidence="7 8">
    <name type="scientific">Leptonema illini</name>
    <dbReference type="NCBI Taxonomy" id="183"/>
    <lineage>
        <taxon>Bacteria</taxon>
        <taxon>Pseudomonadati</taxon>
        <taxon>Spirochaetota</taxon>
        <taxon>Spirochaetia</taxon>
        <taxon>Leptospirales</taxon>
        <taxon>Leptospiraceae</taxon>
        <taxon>Leptonema</taxon>
    </lineage>
</organism>
<evidence type="ECO:0000256" key="1">
    <source>
        <dbReference type="ARBA" id="ARBA00008276"/>
    </source>
</evidence>
<keyword evidence="6" id="KW-0460">Magnesium</keyword>
<evidence type="ECO:0008006" key="9">
    <source>
        <dbReference type="Google" id="ProtNLM"/>
    </source>
</evidence>
<dbReference type="Gene3D" id="3.40.1190.10">
    <property type="entry name" value="Mur-like, catalytic domain"/>
    <property type="match status" value="1"/>
</dbReference>
<dbReference type="GO" id="GO:0005737">
    <property type="term" value="C:cytoplasm"/>
    <property type="evidence" value="ECO:0007669"/>
    <property type="project" value="TreeGrafter"/>
</dbReference>
<protein>
    <recommendedName>
        <fullName evidence="9">Mur ligase central domain-containing protein</fullName>
    </recommendedName>
</protein>
<dbReference type="GO" id="GO:0008841">
    <property type="term" value="F:dihydrofolate synthase activity"/>
    <property type="evidence" value="ECO:0007669"/>
    <property type="project" value="TreeGrafter"/>
</dbReference>
<proteinExistence type="inferred from homology"/>
<gene>
    <name evidence="7" type="ORF">F9K24_17130</name>
</gene>
<keyword evidence="3" id="KW-0479">Metal-binding</keyword>
<comment type="caution">
    <text evidence="7">The sequence shown here is derived from an EMBL/GenBank/DDBJ whole genome shotgun (WGS) entry which is preliminary data.</text>
</comment>
<dbReference type="GO" id="GO:0004326">
    <property type="term" value="F:tetrahydrofolylpolyglutamate synthase activity"/>
    <property type="evidence" value="ECO:0007669"/>
    <property type="project" value="InterPro"/>
</dbReference>
<dbReference type="SUPFAM" id="SSF53623">
    <property type="entry name" value="MurD-like peptide ligases, catalytic domain"/>
    <property type="match status" value="1"/>
</dbReference>
<comment type="similarity">
    <text evidence="1">Belongs to the folylpolyglutamate synthase family.</text>
</comment>
<evidence type="ECO:0000313" key="8">
    <source>
        <dbReference type="Proteomes" id="UP000460298"/>
    </source>
</evidence>
<dbReference type="InterPro" id="IPR036565">
    <property type="entry name" value="Mur-like_cat_sf"/>
</dbReference>
<dbReference type="NCBIfam" id="TIGR01499">
    <property type="entry name" value="folC"/>
    <property type="match status" value="1"/>
</dbReference>
<dbReference type="InterPro" id="IPR001645">
    <property type="entry name" value="Folylpolyglutamate_synth"/>
</dbReference>
<evidence type="ECO:0000256" key="2">
    <source>
        <dbReference type="ARBA" id="ARBA00022598"/>
    </source>
</evidence>
<evidence type="ECO:0000256" key="6">
    <source>
        <dbReference type="ARBA" id="ARBA00022842"/>
    </source>
</evidence>
<keyword evidence="4" id="KW-0547">Nucleotide-binding</keyword>
<dbReference type="SUPFAM" id="SSF53244">
    <property type="entry name" value="MurD-like peptide ligases, peptide-binding domain"/>
    <property type="match status" value="1"/>
</dbReference>
<reference evidence="7 8" key="1">
    <citation type="submission" date="2019-10" db="EMBL/GenBank/DDBJ databases">
        <title>Extracellular Electron Transfer in a Candidatus Methanoperedens spp. Enrichment Culture.</title>
        <authorList>
            <person name="Berger S."/>
            <person name="Rangel Shaw D."/>
            <person name="Berben T."/>
            <person name="In 'T Zandt M."/>
            <person name="Frank J."/>
            <person name="Reimann J."/>
            <person name="Jetten M.S.M."/>
            <person name="Welte C.U."/>
        </authorList>
    </citation>
    <scope>NUCLEOTIDE SEQUENCE [LARGE SCALE GENOMIC DNA]</scope>
    <source>
        <strain evidence="7">SB12</strain>
    </source>
</reference>
<accession>A0A833LX51</accession>
<evidence type="ECO:0000256" key="4">
    <source>
        <dbReference type="ARBA" id="ARBA00022741"/>
    </source>
</evidence>
<evidence type="ECO:0000256" key="3">
    <source>
        <dbReference type="ARBA" id="ARBA00022723"/>
    </source>
</evidence>
<dbReference type="PANTHER" id="PTHR11136:SF0">
    <property type="entry name" value="DIHYDROFOLATE SYNTHETASE-RELATED"/>
    <property type="match status" value="1"/>
</dbReference>
<evidence type="ECO:0000313" key="7">
    <source>
        <dbReference type="EMBL" id="KAB2930386.1"/>
    </source>
</evidence>
<dbReference type="GO" id="GO:0046872">
    <property type="term" value="F:metal ion binding"/>
    <property type="evidence" value="ECO:0007669"/>
    <property type="project" value="UniProtKB-KW"/>
</dbReference>
<dbReference type="GO" id="GO:0005524">
    <property type="term" value="F:ATP binding"/>
    <property type="evidence" value="ECO:0007669"/>
    <property type="project" value="UniProtKB-KW"/>
</dbReference>
<dbReference type="EMBL" id="WBUI01000021">
    <property type="protein sequence ID" value="KAB2930386.1"/>
    <property type="molecule type" value="Genomic_DNA"/>
</dbReference>
<keyword evidence="5" id="KW-0067">ATP-binding</keyword>